<comment type="subunit">
    <text evidence="3">P1 and P2 exist as dimers at the large ribosomal subunit.</text>
</comment>
<comment type="caution">
    <text evidence="7">The sequence shown here is derived from an EMBL/GenBank/DDBJ whole genome shotgun (WGS) entry which is preliminary data.</text>
</comment>
<evidence type="ECO:0000256" key="2">
    <source>
        <dbReference type="ARBA" id="ARBA00005436"/>
    </source>
</evidence>
<reference evidence="7" key="2">
    <citation type="submission" date="2023-06" db="EMBL/GenBank/DDBJ databases">
        <authorList>
            <person name="Swenson N.G."/>
            <person name="Wegrzyn J.L."/>
            <person name="Mcevoy S.L."/>
        </authorList>
    </citation>
    <scope>NUCLEOTIDE SEQUENCE</scope>
    <source>
        <strain evidence="7">NS2018</strain>
        <tissue evidence="7">Leaf</tissue>
    </source>
</reference>
<evidence type="ECO:0000256" key="3">
    <source>
        <dbReference type="ARBA" id="ARBA00011266"/>
    </source>
</evidence>
<accession>A0AA39VMJ3</accession>
<evidence type="ECO:0000313" key="7">
    <source>
        <dbReference type="EMBL" id="KAK0591729.1"/>
    </source>
</evidence>
<dbReference type="EMBL" id="JAUESC010000380">
    <property type="protein sequence ID" value="KAK0591729.1"/>
    <property type="molecule type" value="Genomic_DNA"/>
</dbReference>
<evidence type="ECO:0000256" key="1">
    <source>
        <dbReference type="ARBA" id="ARBA00003362"/>
    </source>
</evidence>
<dbReference type="GO" id="GO:0003735">
    <property type="term" value="F:structural constituent of ribosome"/>
    <property type="evidence" value="ECO:0007669"/>
    <property type="project" value="InterPro"/>
</dbReference>
<reference evidence="7" key="1">
    <citation type="journal article" date="2022" name="Plant J.">
        <title>Strategies of tolerance reflected in two North American maple genomes.</title>
        <authorList>
            <person name="McEvoy S.L."/>
            <person name="Sezen U.U."/>
            <person name="Trouern-Trend A."/>
            <person name="McMahon S.M."/>
            <person name="Schaberg P.G."/>
            <person name="Yang J."/>
            <person name="Wegrzyn J.L."/>
            <person name="Swenson N.G."/>
        </authorList>
    </citation>
    <scope>NUCLEOTIDE SEQUENCE</scope>
    <source>
        <strain evidence="7">NS2018</strain>
    </source>
</reference>
<keyword evidence="4" id="KW-0689">Ribosomal protein</keyword>
<name>A0AA39VMJ3_ACESA</name>
<gene>
    <name evidence="7" type="ORF">LWI29_007081</name>
</gene>
<feature type="region of interest" description="Disordered" evidence="6">
    <location>
        <begin position="52"/>
        <end position="85"/>
    </location>
</feature>
<dbReference type="InterPro" id="IPR044076">
    <property type="entry name" value="Ribosomal_P2"/>
</dbReference>
<dbReference type="GO" id="GO:0002182">
    <property type="term" value="P:cytoplasmic translational elongation"/>
    <property type="evidence" value="ECO:0007669"/>
    <property type="project" value="InterPro"/>
</dbReference>
<dbReference type="Proteomes" id="UP001168877">
    <property type="component" value="Unassembled WGS sequence"/>
</dbReference>
<evidence type="ECO:0000256" key="4">
    <source>
        <dbReference type="ARBA" id="ARBA00022980"/>
    </source>
</evidence>
<comment type="function">
    <text evidence="1">Plays an important role in the elongation step of protein synthesis.</text>
</comment>
<feature type="region of interest" description="Disordered" evidence="6">
    <location>
        <begin position="269"/>
        <end position="290"/>
    </location>
</feature>
<dbReference type="Gene3D" id="1.10.10.1410">
    <property type="match status" value="1"/>
</dbReference>
<dbReference type="PANTHER" id="PTHR21141:SF5">
    <property type="entry name" value="LARGE RIBOSOMAL SUBUNIT PROTEIN P2"/>
    <property type="match status" value="1"/>
</dbReference>
<evidence type="ECO:0000256" key="6">
    <source>
        <dbReference type="SAM" id="MobiDB-lite"/>
    </source>
</evidence>
<organism evidence="7 8">
    <name type="scientific">Acer saccharum</name>
    <name type="common">Sugar maple</name>
    <dbReference type="NCBI Taxonomy" id="4024"/>
    <lineage>
        <taxon>Eukaryota</taxon>
        <taxon>Viridiplantae</taxon>
        <taxon>Streptophyta</taxon>
        <taxon>Embryophyta</taxon>
        <taxon>Tracheophyta</taxon>
        <taxon>Spermatophyta</taxon>
        <taxon>Magnoliopsida</taxon>
        <taxon>eudicotyledons</taxon>
        <taxon>Gunneridae</taxon>
        <taxon>Pentapetalae</taxon>
        <taxon>rosids</taxon>
        <taxon>malvids</taxon>
        <taxon>Sapindales</taxon>
        <taxon>Sapindaceae</taxon>
        <taxon>Hippocastanoideae</taxon>
        <taxon>Acereae</taxon>
        <taxon>Acer</taxon>
    </lineage>
</organism>
<dbReference type="CDD" id="cd05833">
    <property type="entry name" value="Ribosomal_P2"/>
    <property type="match status" value="1"/>
</dbReference>
<sequence length="297" mass="31498">MDKTDVAKNSAGKVAVGNSIRPRLGLYQGNRKIGGSRFEILSEDLEENVGTNNYISRSPKHNKPVPNKILSDISNRGKISGGQSINHSKKVLEVNKSRGNKSFKEVYKEVGFGVSGKVHNKGSHSGKLVVNHQVGMEEELEDSDVLQALHQDMLNSEVVVKGTEESNMIAVGESILEDGLEQVDVPGATNFDEVASKLKEAMEIAMGQLFSNSSRSRALLVGAECEDDRIELLLSQVSGKDIIELIASGRGELASVPSGGGVAVAMAASGGGGGATPAAAESKKEESDDDMAYILFD</sequence>
<proteinExistence type="inferred from homology"/>
<dbReference type="PANTHER" id="PTHR21141">
    <property type="entry name" value="60S ACIDIC RIBOSOMAL PROTEIN FAMILY MEMBER"/>
    <property type="match status" value="1"/>
</dbReference>
<evidence type="ECO:0000313" key="8">
    <source>
        <dbReference type="Proteomes" id="UP001168877"/>
    </source>
</evidence>
<comment type="similarity">
    <text evidence="2">Belongs to the eukaryotic ribosomal protein P1/P2 family.</text>
</comment>
<keyword evidence="8" id="KW-1185">Reference proteome</keyword>
<dbReference type="Pfam" id="PF00428">
    <property type="entry name" value="Ribosomal_60s"/>
    <property type="match status" value="1"/>
</dbReference>
<dbReference type="InterPro" id="IPR038716">
    <property type="entry name" value="P1/P2_N_sf"/>
</dbReference>
<keyword evidence="5" id="KW-0687">Ribonucleoprotein</keyword>
<protein>
    <submittedName>
        <fullName evidence="7">Uncharacterized protein</fullName>
    </submittedName>
</protein>
<evidence type="ECO:0000256" key="5">
    <source>
        <dbReference type="ARBA" id="ARBA00023274"/>
    </source>
</evidence>
<dbReference type="GO" id="GO:0022625">
    <property type="term" value="C:cytosolic large ribosomal subunit"/>
    <property type="evidence" value="ECO:0007669"/>
    <property type="project" value="InterPro"/>
</dbReference>
<dbReference type="AlphaFoldDB" id="A0AA39VMJ3"/>